<feature type="region of interest" description="Disordered" evidence="1">
    <location>
        <begin position="437"/>
        <end position="464"/>
    </location>
</feature>
<dbReference type="Proteomes" id="UP001408356">
    <property type="component" value="Unassembled WGS sequence"/>
</dbReference>
<comment type="caution">
    <text evidence="3">The sequence shown here is derived from an EMBL/GenBank/DDBJ whole genome shotgun (WGS) entry which is preliminary data.</text>
</comment>
<dbReference type="PROSITE" id="PS51061">
    <property type="entry name" value="R3H"/>
    <property type="match status" value="1"/>
</dbReference>
<feature type="domain" description="R3H" evidence="2">
    <location>
        <begin position="197"/>
        <end position="260"/>
    </location>
</feature>
<proteinExistence type="predicted"/>
<accession>A0ABR2VEJ7</accession>
<feature type="compositionally biased region" description="Acidic residues" evidence="1">
    <location>
        <begin position="445"/>
        <end position="464"/>
    </location>
</feature>
<evidence type="ECO:0000259" key="2">
    <source>
        <dbReference type="PROSITE" id="PS51061"/>
    </source>
</evidence>
<gene>
    <name evidence="3" type="ORF">SUNI508_03193</name>
</gene>
<dbReference type="CDD" id="cd06008">
    <property type="entry name" value="NF-X1-zinc-finger"/>
    <property type="match status" value="1"/>
</dbReference>
<feature type="region of interest" description="Disordered" evidence="1">
    <location>
        <begin position="1"/>
        <end position="20"/>
    </location>
</feature>
<reference evidence="3 4" key="1">
    <citation type="journal article" date="2024" name="J. Plant Pathol.">
        <title>Sequence and assembly of the genome of Seiridium unicorne, isolate CBS 538.82, causal agent of cypress canker disease.</title>
        <authorList>
            <person name="Scali E."/>
            <person name="Rocca G.D."/>
            <person name="Danti R."/>
            <person name="Garbelotto M."/>
            <person name="Barberini S."/>
            <person name="Baroncelli R."/>
            <person name="Emiliani G."/>
        </authorList>
    </citation>
    <scope>NUCLEOTIDE SEQUENCE [LARGE SCALE GENOMIC DNA]</scope>
    <source>
        <strain evidence="3 4">BM-138-508</strain>
    </source>
</reference>
<dbReference type="InterPro" id="IPR034078">
    <property type="entry name" value="NFX1_fam"/>
</dbReference>
<sequence length="464" mass="51281">MSANNFVTQVPAPPVPRPSSRRSLVTAVVPCFSLLSHAALARPSVALNASEIDRVAILVSRIIAIPTTSPVRHPCWFEEPRCGMICGKKLKCGSHLCTKPCHRPDQCHAPYACNEDKPCQAKTFVTCECQHRKQEVRCTASKSNPWPDRPQLKCDEECLRLQRNARLAAALNIDPATHTDDHVPYSDTTLKFFRDNAKWAQTYEREFRVFASEPSEKRLRFKPMKSHQRAFLHSLAEDFGLDSESQDPEPHRHVSIFKTPRFVSAPAKTLAQCVKIRAADSSQSQQAEGPNIVVPTELFNGLILSSPQFGLTIEELESALKADFATQPSISFTVSFLPSDEIVLKGSGAWTPQALELSVTALKPLITQTVTRQSFAKTVALCHVDSSLNVLRRETDTTKNAGGWSTVVGRSAARPMSAAPPAPTPARGKFVALLKPSKKNKVEEQPVEEDWEAAAEKLDEEEVE</sequence>
<dbReference type="PANTHER" id="PTHR12360:SF12">
    <property type="entry name" value="TRANSCRIPTIONAL REPRESSOR NF-X1"/>
    <property type="match status" value="1"/>
</dbReference>
<dbReference type="InterPro" id="IPR036867">
    <property type="entry name" value="R3H_dom_sf"/>
</dbReference>
<dbReference type="Gene3D" id="3.30.1370.50">
    <property type="entry name" value="R3H-like domain"/>
    <property type="match status" value="1"/>
</dbReference>
<dbReference type="InterPro" id="IPR034077">
    <property type="entry name" value="R3H_FAP1"/>
</dbReference>
<protein>
    <recommendedName>
        <fullName evidence="2">R3H domain-containing protein</fullName>
    </recommendedName>
</protein>
<dbReference type="CDD" id="cd06006">
    <property type="entry name" value="R3H_unknown_2"/>
    <property type="match status" value="1"/>
</dbReference>
<dbReference type="EMBL" id="JARVKF010000024">
    <property type="protein sequence ID" value="KAK9425053.1"/>
    <property type="molecule type" value="Genomic_DNA"/>
</dbReference>
<organism evidence="3 4">
    <name type="scientific">Seiridium unicorne</name>
    <dbReference type="NCBI Taxonomy" id="138068"/>
    <lineage>
        <taxon>Eukaryota</taxon>
        <taxon>Fungi</taxon>
        <taxon>Dikarya</taxon>
        <taxon>Ascomycota</taxon>
        <taxon>Pezizomycotina</taxon>
        <taxon>Sordariomycetes</taxon>
        <taxon>Xylariomycetidae</taxon>
        <taxon>Amphisphaeriales</taxon>
        <taxon>Sporocadaceae</taxon>
        <taxon>Seiridium</taxon>
    </lineage>
</organism>
<keyword evidence="4" id="KW-1185">Reference proteome</keyword>
<evidence type="ECO:0000313" key="4">
    <source>
        <dbReference type="Proteomes" id="UP001408356"/>
    </source>
</evidence>
<dbReference type="PANTHER" id="PTHR12360">
    <property type="entry name" value="NUCLEAR TRANSCRIPTION FACTOR, X-BOX BINDING 1 NFX1"/>
    <property type="match status" value="1"/>
</dbReference>
<dbReference type="InterPro" id="IPR001374">
    <property type="entry name" value="R3H_dom"/>
</dbReference>
<evidence type="ECO:0000313" key="3">
    <source>
        <dbReference type="EMBL" id="KAK9425053.1"/>
    </source>
</evidence>
<evidence type="ECO:0000256" key="1">
    <source>
        <dbReference type="SAM" id="MobiDB-lite"/>
    </source>
</evidence>
<dbReference type="Pfam" id="PF01424">
    <property type="entry name" value="R3H"/>
    <property type="match status" value="1"/>
</dbReference>
<dbReference type="SUPFAM" id="SSF82708">
    <property type="entry name" value="R3H domain"/>
    <property type="match status" value="1"/>
</dbReference>
<dbReference type="SMART" id="SM00393">
    <property type="entry name" value="R3H"/>
    <property type="match status" value="1"/>
</dbReference>
<name>A0ABR2VEJ7_9PEZI</name>